<evidence type="ECO:0000313" key="1">
    <source>
        <dbReference type="EMBL" id="PTQ45153.1"/>
    </source>
</evidence>
<organism evidence="1 2">
    <name type="scientific">Marchantia polymorpha</name>
    <name type="common">Common liverwort</name>
    <name type="synonym">Marchantia aquatica</name>
    <dbReference type="NCBI Taxonomy" id="3197"/>
    <lineage>
        <taxon>Eukaryota</taxon>
        <taxon>Viridiplantae</taxon>
        <taxon>Streptophyta</taxon>
        <taxon>Embryophyta</taxon>
        <taxon>Marchantiophyta</taxon>
        <taxon>Marchantiopsida</taxon>
        <taxon>Marchantiidae</taxon>
        <taxon>Marchantiales</taxon>
        <taxon>Marchantiaceae</taxon>
        <taxon>Marchantia</taxon>
    </lineage>
</organism>
<accession>A0A2R6XGC2</accession>
<name>A0A2R6XGC2_MARPO</name>
<reference evidence="2" key="1">
    <citation type="journal article" date="2017" name="Cell">
        <title>Insights into land plant evolution garnered from the Marchantia polymorpha genome.</title>
        <authorList>
            <person name="Bowman J.L."/>
            <person name="Kohchi T."/>
            <person name="Yamato K.T."/>
            <person name="Jenkins J."/>
            <person name="Shu S."/>
            <person name="Ishizaki K."/>
            <person name="Yamaoka S."/>
            <person name="Nishihama R."/>
            <person name="Nakamura Y."/>
            <person name="Berger F."/>
            <person name="Adam C."/>
            <person name="Aki S.S."/>
            <person name="Althoff F."/>
            <person name="Araki T."/>
            <person name="Arteaga-Vazquez M.A."/>
            <person name="Balasubrmanian S."/>
            <person name="Barry K."/>
            <person name="Bauer D."/>
            <person name="Boehm C.R."/>
            <person name="Briginshaw L."/>
            <person name="Caballero-Perez J."/>
            <person name="Catarino B."/>
            <person name="Chen F."/>
            <person name="Chiyoda S."/>
            <person name="Chovatia M."/>
            <person name="Davies K.M."/>
            <person name="Delmans M."/>
            <person name="Demura T."/>
            <person name="Dierschke T."/>
            <person name="Dolan L."/>
            <person name="Dorantes-Acosta A.E."/>
            <person name="Eklund D.M."/>
            <person name="Florent S.N."/>
            <person name="Flores-Sandoval E."/>
            <person name="Fujiyama A."/>
            <person name="Fukuzawa H."/>
            <person name="Galik B."/>
            <person name="Grimanelli D."/>
            <person name="Grimwood J."/>
            <person name="Grossniklaus U."/>
            <person name="Hamada T."/>
            <person name="Haseloff J."/>
            <person name="Hetherington A.J."/>
            <person name="Higo A."/>
            <person name="Hirakawa Y."/>
            <person name="Hundley H.N."/>
            <person name="Ikeda Y."/>
            <person name="Inoue K."/>
            <person name="Inoue S.I."/>
            <person name="Ishida S."/>
            <person name="Jia Q."/>
            <person name="Kakita M."/>
            <person name="Kanazawa T."/>
            <person name="Kawai Y."/>
            <person name="Kawashima T."/>
            <person name="Kennedy M."/>
            <person name="Kinose K."/>
            <person name="Kinoshita T."/>
            <person name="Kohara Y."/>
            <person name="Koide E."/>
            <person name="Komatsu K."/>
            <person name="Kopischke S."/>
            <person name="Kubo M."/>
            <person name="Kyozuka J."/>
            <person name="Lagercrantz U."/>
            <person name="Lin S.S."/>
            <person name="Lindquist E."/>
            <person name="Lipzen A.M."/>
            <person name="Lu C.W."/>
            <person name="De Luna E."/>
            <person name="Martienssen R.A."/>
            <person name="Minamino N."/>
            <person name="Mizutani M."/>
            <person name="Mizutani M."/>
            <person name="Mochizuki N."/>
            <person name="Monte I."/>
            <person name="Mosher R."/>
            <person name="Nagasaki H."/>
            <person name="Nakagami H."/>
            <person name="Naramoto S."/>
            <person name="Nishitani K."/>
            <person name="Ohtani M."/>
            <person name="Okamoto T."/>
            <person name="Okumura M."/>
            <person name="Phillips J."/>
            <person name="Pollak B."/>
            <person name="Reinders A."/>
            <person name="Rovekamp M."/>
            <person name="Sano R."/>
            <person name="Sawa S."/>
            <person name="Schmid M.W."/>
            <person name="Shirakawa M."/>
            <person name="Solano R."/>
            <person name="Spunde A."/>
            <person name="Suetsugu N."/>
            <person name="Sugano S."/>
            <person name="Sugiyama A."/>
            <person name="Sun R."/>
            <person name="Suzuki Y."/>
            <person name="Takenaka M."/>
            <person name="Takezawa D."/>
            <person name="Tomogane H."/>
            <person name="Tsuzuki M."/>
            <person name="Ueda T."/>
            <person name="Umeda M."/>
            <person name="Ward J.M."/>
            <person name="Watanabe Y."/>
            <person name="Yazaki K."/>
            <person name="Yokoyama R."/>
            <person name="Yoshitake Y."/>
            <person name="Yotsui I."/>
            <person name="Zachgo S."/>
            <person name="Schmutz J."/>
        </authorList>
    </citation>
    <scope>NUCLEOTIDE SEQUENCE [LARGE SCALE GENOMIC DNA]</scope>
    <source>
        <strain evidence="2">Tak-1</strain>
    </source>
</reference>
<proteinExistence type="predicted"/>
<dbReference type="EMBL" id="KZ772688">
    <property type="protein sequence ID" value="PTQ45153.1"/>
    <property type="molecule type" value="Genomic_DNA"/>
</dbReference>
<sequence length="105" mass="11425">MRSSTETEVQYSASIVCAPSVTRASGQILTGPLVMVDVFVAHGRTLGHNDIDACAGFNARFRALLLFFPGFLEECLVEARIATFPRDRHVAVIVAGLELDFRADV</sequence>
<gene>
    <name evidence="1" type="ORF">MARPO_0016s0193</name>
</gene>
<keyword evidence="2" id="KW-1185">Reference proteome</keyword>
<dbReference type="AlphaFoldDB" id="A0A2R6XGC2"/>
<dbReference type="Proteomes" id="UP000244005">
    <property type="component" value="Unassembled WGS sequence"/>
</dbReference>
<dbReference type="Gramene" id="Mp6g11530.1">
    <property type="protein sequence ID" value="Mp6g11530.1.cds1"/>
    <property type="gene ID" value="Mp6g11530"/>
</dbReference>
<evidence type="ECO:0000313" key="2">
    <source>
        <dbReference type="Proteomes" id="UP000244005"/>
    </source>
</evidence>
<protein>
    <submittedName>
        <fullName evidence="1">Uncharacterized protein</fullName>
    </submittedName>
</protein>